<dbReference type="InterPro" id="IPR007863">
    <property type="entry name" value="Peptidase_M16_C"/>
</dbReference>
<dbReference type="SUPFAM" id="SSF63411">
    <property type="entry name" value="LuxS/MPP-like metallohydrolase"/>
    <property type="match status" value="4"/>
</dbReference>
<accession>A0A0H3BJK3</accession>
<dbReference type="RefSeq" id="WP_010881474.1">
    <property type="nucleotide sequence ID" value="NC_010741.1"/>
</dbReference>
<dbReference type="GO" id="GO:0004222">
    <property type="term" value="F:metalloendopeptidase activity"/>
    <property type="evidence" value="ECO:0007669"/>
    <property type="project" value="TreeGrafter"/>
</dbReference>
<dbReference type="KEGG" id="tpp:TPASS_0025"/>
<name>A0A0H3BJK3_TREPS</name>
<gene>
    <name evidence="2" type="ordered locus">TPASS_0025</name>
</gene>
<evidence type="ECO:0000313" key="3">
    <source>
        <dbReference type="Proteomes" id="UP000001202"/>
    </source>
</evidence>
<dbReference type="Pfam" id="PF08367">
    <property type="entry name" value="M16C_assoc"/>
    <property type="match status" value="1"/>
</dbReference>
<dbReference type="GO" id="GO:0046872">
    <property type="term" value="F:metal ion binding"/>
    <property type="evidence" value="ECO:0007669"/>
    <property type="project" value="InterPro"/>
</dbReference>
<dbReference type="SMART" id="SM01264">
    <property type="entry name" value="M16C_associated"/>
    <property type="match status" value="1"/>
</dbReference>
<dbReference type="Gene3D" id="3.30.830.10">
    <property type="entry name" value="Metalloenzyme, LuxS/M16 peptidase-like"/>
    <property type="match status" value="4"/>
</dbReference>
<reference evidence="2 3" key="1">
    <citation type="journal article" date="2008" name="BMC Microbiol.">
        <title>Complete genome sequence of Treponema pallidum ssp. pallidum strain SS14 determined with oligonucleotide arrays.</title>
        <authorList>
            <person name="Matejkova P."/>
            <person name="Strouhal M."/>
            <person name="Smajs D."/>
            <person name="Norris S.J."/>
            <person name="Palzkill T."/>
            <person name="Petrosino J.F."/>
            <person name="Sodergren E."/>
            <person name="Norton J.E."/>
            <person name="Singh J."/>
            <person name="Richmond T.A."/>
            <person name="Molla M.N."/>
            <person name="Albert T.J."/>
            <person name="Weinstock G.M."/>
        </authorList>
    </citation>
    <scope>NUCLEOTIDE SEQUENCE [LARGE SCALE GENOMIC DNA]</scope>
    <source>
        <strain evidence="2 3">SS14</strain>
    </source>
</reference>
<feature type="domain" description="Peptidase M16C associated" evidence="1">
    <location>
        <begin position="460"/>
        <end position="725"/>
    </location>
</feature>
<dbReference type="InterPro" id="IPR013578">
    <property type="entry name" value="Peptidase_M16C_assoc"/>
</dbReference>
<dbReference type="GeneID" id="93875823"/>
<dbReference type="Pfam" id="PF00675">
    <property type="entry name" value="Peptidase_M16"/>
    <property type="match status" value="1"/>
</dbReference>
<dbReference type="Pfam" id="PF22516">
    <property type="entry name" value="PreP_C"/>
    <property type="match status" value="1"/>
</dbReference>
<dbReference type="GO" id="GO:0016485">
    <property type="term" value="P:protein processing"/>
    <property type="evidence" value="ECO:0007669"/>
    <property type="project" value="TreeGrafter"/>
</dbReference>
<dbReference type="PANTHER" id="PTHR43016">
    <property type="entry name" value="PRESEQUENCE PROTEASE"/>
    <property type="match status" value="1"/>
</dbReference>
<dbReference type="InterPro" id="IPR055130">
    <property type="entry name" value="PreP_C"/>
</dbReference>
<evidence type="ECO:0000259" key="1">
    <source>
        <dbReference type="SMART" id="SM01264"/>
    </source>
</evidence>
<protein>
    <recommendedName>
        <fullName evidence="1">Peptidase M16C associated domain-containing protein</fullName>
    </recommendedName>
</protein>
<dbReference type="PATRIC" id="fig|455434.6.peg.20"/>
<dbReference type="InterPro" id="IPR011765">
    <property type="entry name" value="Pept_M16_N"/>
</dbReference>
<dbReference type="Proteomes" id="UP000001202">
    <property type="component" value="Chromosome"/>
</dbReference>
<proteinExistence type="predicted"/>
<organism evidence="2 3">
    <name type="scientific">Treponema pallidum subsp. pallidum (strain SS14)</name>
    <dbReference type="NCBI Taxonomy" id="455434"/>
    <lineage>
        <taxon>Bacteria</taxon>
        <taxon>Pseudomonadati</taxon>
        <taxon>Spirochaetota</taxon>
        <taxon>Spirochaetia</taxon>
        <taxon>Spirochaetales</taxon>
        <taxon>Treponemataceae</taxon>
        <taxon>Treponema</taxon>
    </lineage>
</organism>
<evidence type="ECO:0000313" key="2">
    <source>
        <dbReference type="EMBL" id="ACD70452.1"/>
    </source>
</evidence>
<sequence>MSTLLHGFEIIWRHSLAELSAVGVYARHKKTGLELYHILNEDPENLFAFCFMTAEEASTGVAHILEHSVLCGSQHYPLKDPFLILAKQSVKTFLNALTFPDKTVYPASSLVETDYFNVMSVYADAVFFPLIEEWTFKQEGHRFEFNEHNQLTLQGVVLNEMRGVYADFHTLVYKHATHATTRGSVYAHDSGGHPTVIPRLTYESFKAFHKKHYHPSNCKLFLYGNIPTEKQMAFIEDKCLSKFSARKALPPIPPIPAYQSPRTYTGYAPASEGMDLTRCAVLLSWLLPESDKAEQLMDVFLLEHVLLGHDAAPLAQALLESELGEDLYAYNGSHIDLKRMLFFVGMTGVQHTQVDALKACVFETLESLVAHGIPPQEVETALNALEFSNTEVRRSDGPFSLVLMQRSLRGWLHGAGPESSLRYIPALQALREKVHHHPHYVENLILTHLLRNPQYTVLSVHPDPDFSKKLDEQLEKYVQDFSRTLTQPAAARLRADQESLRVRQTTPDPEELLALLPHIKREQLPVPTPELSETMQFFGSVPVLVHELATNDITYLHLAIPADMLSVKEAQLLPLYGYALTGMGTETHHWSVVSAEIARLTGGFAARCIVAGDQGSEILPLLRGQNTLQRSDIVGRAWLVVSVKMLSRFIVQAISYVCAHVRSLSFTDTRRLKDILAQYKNDLDSAAMHSGHSIALAKANARVNAAKAVEELWTGVTQIRLVRALWTECTETVASPSLAAKLKALHEKLLTAGVIGCVCGTETSLHTALDALAKPLACFRAPLSTYFIHHTSAPTAHEQQIPSAHGVLFQEALQHMRTRNMLTLLPAPVQVGFAALSLAHPRLPLERRGVEQVFARYLSTEPFWEKIRTIGGAYGAFTLPDPVHGIFSSLTYRDPNPLHSLDVIFKTIEHLHADHKGTSSLFNQKTMERLIIGAYSTAVTPETPEHKSFASFLRFLNGTTETERIAAIEHILDARVTDMHLCTQLLWAQRTCAEAAVVSTATSIREAATLEPYFSKLEAEPPL</sequence>
<dbReference type="Pfam" id="PF05193">
    <property type="entry name" value="Peptidase_M16_C"/>
    <property type="match status" value="1"/>
</dbReference>
<dbReference type="EMBL" id="CP000805">
    <property type="protein sequence ID" value="ACD70452.1"/>
    <property type="molecule type" value="Genomic_DNA"/>
</dbReference>
<dbReference type="AlphaFoldDB" id="A0A0H3BJK3"/>
<dbReference type="PANTHER" id="PTHR43016:SF13">
    <property type="entry name" value="PRESEQUENCE PROTEASE, MITOCHONDRIAL"/>
    <property type="match status" value="1"/>
</dbReference>
<dbReference type="InterPro" id="IPR011249">
    <property type="entry name" value="Metalloenz_LuxS/M16"/>
</dbReference>